<dbReference type="EMBL" id="SGPJ01000441">
    <property type="protein sequence ID" value="THG94478.1"/>
    <property type="molecule type" value="Genomic_DNA"/>
</dbReference>
<organism evidence="2 3">
    <name type="scientific">Hermanssonia centrifuga</name>
    <dbReference type="NCBI Taxonomy" id="98765"/>
    <lineage>
        <taxon>Eukaryota</taxon>
        <taxon>Fungi</taxon>
        <taxon>Dikarya</taxon>
        <taxon>Basidiomycota</taxon>
        <taxon>Agaricomycotina</taxon>
        <taxon>Agaricomycetes</taxon>
        <taxon>Polyporales</taxon>
        <taxon>Meruliaceae</taxon>
        <taxon>Hermanssonia</taxon>
    </lineage>
</organism>
<feature type="compositionally biased region" description="Acidic residues" evidence="1">
    <location>
        <begin position="155"/>
        <end position="165"/>
    </location>
</feature>
<dbReference type="Proteomes" id="UP000309038">
    <property type="component" value="Unassembled WGS sequence"/>
</dbReference>
<proteinExistence type="predicted"/>
<dbReference type="AlphaFoldDB" id="A0A4S4K981"/>
<feature type="region of interest" description="Disordered" evidence="1">
    <location>
        <begin position="21"/>
        <end position="60"/>
    </location>
</feature>
<accession>A0A4S4K981</accession>
<name>A0A4S4K981_9APHY</name>
<protein>
    <submittedName>
        <fullName evidence="2">Uncharacterized protein</fullName>
    </submittedName>
</protein>
<feature type="region of interest" description="Disordered" evidence="1">
    <location>
        <begin position="155"/>
        <end position="185"/>
    </location>
</feature>
<feature type="region of interest" description="Disordered" evidence="1">
    <location>
        <begin position="219"/>
        <end position="238"/>
    </location>
</feature>
<feature type="compositionally biased region" description="Basic and acidic residues" evidence="1">
    <location>
        <begin position="22"/>
        <end position="42"/>
    </location>
</feature>
<feature type="compositionally biased region" description="Acidic residues" evidence="1">
    <location>
        <begin position="43"/>
        <end position="58"/>
    </location>
</feature>
<evidence type="ECO:0000256" key="1">
    <source>
        <dbReference type="SAM" id="MobiDB-lite"/>
    </source>
</evidence>
<sequence length="306" mass="31886">MLAELLEITKVELSAVPLTDSEVGRLKDPEDTEALTERKVVAEDEGAAEETEGTDDETLAGVLEGAKGTDVLAETADVADNDTLEEVLAAALENGSSTEEELGAALAKVEDIGKESVNTGMLLPSEEAELEGNEAETELVTIGASEVEGMLDEVGEEASTDDDTDEGIKLDNDKIDVDTTDDDTDGNEVALWATLLNVAEGEASGEEETADEIALDRAANDEEGAELPGEDGIEESGSGAELVEEALCKNVDEGAEKLDRNVDKLGCNGENTEGNVEGKSVAEVCDSEFTGESSAGVLLVELLDSS</sequence>
<evidence type="ECO:0000313" key="3">
    <source>
        <dbReference type="Proteomes" id="UP000309038"/>
    </source>
</evidence>
<keyword evidence="3" id="KW-1185">Reference proteome</keyword>
<reference evidence="2 3" key="1">
    <citation type="submission" date="2019-02" db="EMBL/GenBank/DDBJ databases">
        <title>Genome sequencing of the rare red list fungi Phlebia centrifuga.</title>
        <authorList>
            <person name="Buettner E."/>
            <person name="Kellner H."/>
        </authorList>
    </citation>
    <scope>NUCLEOTIDE SEQUENCE [LARGE SCALE GENOMIC DNA]</scope>
    <source>
        <strain evidence="2 3">DSM 108282</strain>
    </source>
</reference>
<feature type="compositionally biased region" description="Basic and acidic residues" evidence="1">
    <location>
        <begin position="166"/>
        <end position="177"/>
    </location>
</feature>
<evidence type="ECO:0000313" key="2">
    <source>
        <dbReference type="EMBL" id="THG94478.1"/>
    </source>
</evidence>
<gene>
    <name evidence="2" type="ORF">EW026_g7002</name>
</gene>
<comment type="caution">
    <text evidence="2">The sequence shown here is derived from an EMBL/GenBank/DDBJ whole genome shotgun (WGS) entry which is preliminary data.</text>
</comment>
<feature type="compositionally biased region" description="Acidic residues" evidence="1">
    <location>
        <begin position="221"/>
        <end position="234"/>
    </location>
</feature>